<reference evidence="3" key="1">
    <citation type="journal article" date="2019" name="Int. J. Syst. Evol. Microbiol.">
        <title>The Global Catalogue of Microorganisms (GCM) 10K type strain sequencing project: providing services to taxonomists for standard genome sequencing and annotation.</title>
        <authorList>
            <consortium name="The Broad Institute Genomics Platform"/>
            <consortium name="The Broad Institute Genome Sequencing Center for Infectious Disease"/>
            <person name="Wu L."/>
            <person name="Ma J."/>
        </authorList>
    </citation>
    <scope>NUCLEOTIDE SEQUENCE [LARGE SCALE GENOMIC DNA]</scope>
    <source>
        <strain evidence="3">CGMCC 4.7676</strain>
    </source>
</reference>
<gene>
    <name evidence="2" type="ORF">ACFOSH_23920</name>
</gene>
<feature type="region of interest" description="Disordered" evidence="1">
    <location>
        <begin position="135"/>
        <end position="222"/>
    </location>
</feature>
<proteinExistence type="predicted"/>
<accession>A0ABV7P090</accession>
<name>A0ABV7P090_9PSEU</name>
<dbReference type="RefSeq" id="WP_378241275.1">
    <property type="nucleotide sequence ID" value="NZ_JBHRWK010000037.1"/>
</dbReference>
<evidence type="ECO:0000256" key="1">
    <source>
        <dbReference type="SAM" id="MobiDB-lite"/>
    </source>
</evidence>
<dbReference type="Proteomes" id="UP001595645">
    <property type="component" value="Unassembled WGS sequence"/>
</dbReference>
<dbReference type="EMBL" id="JBHRWK010000037">
    <property type="protein sequence ID" value="MFC3452498.1"/>
    <property type="molecule type" value="Genomic_DNA"/>
</dbReference>
<organism evidence="2 3">
    <name type="scientific">Amycolatopsis speibonae</name>
    <dbReference type="NCBI Taxonomy" id="1450224"/>
    <lineage>
        <taxon>Bacteria</taxon>
        <taxon>Bacillati</taxon>
        <taxon>Actinomycetota</taxon>
        <taxon>Actinomycetes</taxon>
        <taxon>Pseudonocardiales</taxon>
        <taxon>Pseudonocardiaceae</taxon>
        <taxon>Amycolatopsis</taxon>
    </lineage>
</organism>
<feature type="compositionally biased region" description="Pro residues" evidence="1">
    <location>
        <begin position="146"/>
        <end position="166"/>
    </location>
</feature>
<comment type="caution">
    <text evidence="2">The sequence shown here is derived from an EMBL/GenBank/DDBJ whole genome shotgun (WGS) entry which is preliminary data.</text>
</comment>
<keyword evidence="3" id="KW-1185">Reference proteome</keyword>
<evidence type="ECO:0000313" key="3">
    <source>
        <dbReference type="Proteomes" id="UP001595645"/>
    </source>
</evidence>
<protein>
    <submittedName>
        <fullName evidence="2">Uncharacterized protein</fullName>
    </submittedName>
</protein>
<evidence type="ECO:0000313" key="2">
    <source>
        <dbReference type="EMBL" id="MFC3452498.1"/>
    </source>
</evidence>
<sequence>MNNQATTEQEDGLSVARLAELAAACAVPDGGFTVDPVTGVTPRTGFAVSVHPQYEHVTEAPVTPDELAAYLTRHAPILHVEGRAFGGWHNPDTGRVYLDVSIVVPTLAEALDHGCAARQLSVYDLATGACIDVPAPASTAGKEPPAEPTPPIPAPRAERTPPPCPPGNHARTATSRPPNKPPAGGKRTPKNKPDSTPKRSTGGPRKSPTSRRSPKTGSPHSR</sequence>